<feature type="signal peptide" evidence="2">
    <location>
        <begin position="1"/>
        <end position="30"/>
    </location>
</feature>
<feature type="compositionally biased region" description="Polar residues" evidence="1">
    <location>
        <begin position="72"/>
        <end position="88"/>
    </location>
</feature>
<dbReference type="SUPFAM" id="SSF103515">
    <property type="entry name" value="Autotransporter"/>
    <property type="match status" value="1"/>
</dbReference>
<feature type="chain" id="PRO_5045738218" evidence="2">
    <location>
        <begin position="31"/>
        <end position="327"/>
    </location>
</feature>
<dbReference type="EMBL" id="RCHC01000018">
    <property type="protein sequence ID" value="RLL19156.1"/>
    <property type="molecule type" value="Genomic_DNA"/>
</dbReference>
<dbReference type="Proteomes" id="UP000280271">
    <property type="component" value="Unassembled WGS sequence"/>
</dbReference>
<name>A0ABX9TST2_9GAMM</name>
<feature type="compositionally biased region" description="Basic and acidic residues" evidence="1">
    <location>
        <begin position="89"/>
        <end position="103"/>
    </location>
</feature>
<reference evidence="3 4" key="1">
    <citation type="submission" date="2018-09" db="EMBL/GenBank/DDBJ databases">
        <title>The draft genome of Acinetobacter sp. strains.</title>
        <authorList>
            <person name="Qin J."/>
            <person name="Feng Y."/>
            <person name="Zong Z."/>
        </authorList>
    </citation>
    <scope>NUCLEOTIDE SEQUENCE [LARGE SCALE GENOMIC DNA]</scope>
    <source>
        <strain evidence="3 4">WCHAc060005</strain>
    </source>
</reference>
<protein>
    <submittedName>
        <fullName evidence="3">Copper resistance protein B</fullName>
    </submittedName>
</protein>
<feature type="region of interest" description="Disordered" evidence="1">
    <location>
        <begin position="71"/>
        <end position="103"/>
    </location>
</feature>
<keyword evidence="2" id="KW-0732">Signal</keyword>
<gene>
    <name evidence="3" type="ORF">D9K81_14260</name>
</gene>
<dbReference type="Pfam" id="PF05275">
    <property type="entry name" value="CopB"/>
    <property type="match status" value="1"/>
</dbReference>
<evidence type="ECO:0000256" key="1">
    <source>
        <dbReference type="SAM" id="MobiDB-lite"/>
    </source>
</evidence>
<evidence type="ECO:0000313" key="4">
    <source>
        <dbReference type="Proteomes" id="UP000280271"/>
    </source>
</evidence>
<dbReference type="InterPro" id="IPR007939">
    <property type="entry name" value="Cu-R_B_prcur"/>
</dbReference>
<evidence type="ECO:0000256" key="2">
    <source>
        <dbReference type="SAM" id="SignalP"/>
    </source>
</evidence>
<comment type="caution">
    <text evidence="3">The sequence shown here is derived from an EMBL/GenBank/DDBJ whole genome shotgun (WGS) entry which is preliminary data.</text>
</comment>
<dbReference type="InterPro" id="IPR036709">
    <property type="entry name" value="Autotransporte_beta_dom_sf"/>
</dbReference>
<proteinExistence type="predicted"/>
<organism evidence="3 4">
    <name type="scientific">Acinetobacter chengduensis</name>
    <dbReference type="NCBI Taxonomy" id="2420890"/>
    <lineage>
        <taxon>Bacteria</taxon>
        <taxon>Pseudomonadati</taxon>
        <taxon>Pseudomonadota</taxon>
        <taxon>Gammaproteobacteria</taxon>
        <taxon>Moraxellales</taxon>
        <taxon>Moraxellaceae</taxon>
        <taxon>Acinetobacter</taxon>
    </lineage>
</organism>
<evidence type="ECO:0000313" key="3">
    <source>
        <dbReference type="EMBL" id="RLL19156.1"/>
    </source>
</evidence>
<keyword evidence="4" id="KW-1185">Reference proteome</keyword>
<dbReference type="RefSeq" id="WP_120375592.1">
    <property type="nucleotide sequence ID" value="NZ_RCHC01000018.1"/>
</dbReference>
<accession>A0ABX9TST2</accession>
<sequence>MYNINLFSPTVLAQSVLATTLVVTSGLSQANLSAQAQMPIMLDQQHSHHNMMDMESVSEPKAVMSADMAMSEHSSSYNQVTHQQGKSDSLQHSDEQMPHEGHDHRKEHGAQVYAVTTLDSQWQLNNDDQAMWKTEFETKIGTDENKVFFKLHADKAESEDLDLEAKLLYSRMISDFWDAQVGVQYRAEKVQLNAQNKDTEENLDAVFGLHGLAPYFFETDAYFYVGADQYAAFSLETERDLLLTQKLILKPYLDLTVIFSDESKYAQKTGLSRATAGLEARYEISKKVMPYLGIAYEYSQGHAENLWQAKAPSDQAWLYGAGIRFKF</sequence>